<evidence type="ECO:0000256" key="4">
    <source>
        <dbReference type="ARBA" id="ARBA00022448"/>
    </source>
</evidence>
<keyword evidence="4" id="KW-0813">Transport</keyword>
<dbReference type="eggNOG" id="KOG4068">
    <property type="taxonomic scope" value="Eukaryota"/>
</dbReference>
<evidence type="ECO:0000256" key="2">
    <source>
        <dbReference type="ARBA" id="ARBA00009674"/>
    </source>
</evidence>
<dbReference type="FunCoup" id="T1ELU8">
    <property type="interactions" value="1078"/>
</dbReference>
<dbReference type="GO" id="GO:0043328">
    <property type="term" value="P:protein transport to vacuole involved in ubiquitin-dependent protein catabolic process via the multivesicular body sorting pathway"/>
    <property type="evidence" value="ECO:0000318"/>
    <property type="project" value="GO_Central"/>
</dbReference>
<dbReference type="GeneID" id="20197548"/>
<dbReference type="EnsemblMetazoa" id="HelroT156379">
    <property type="protein sequence ID" value="HelroP156379"/>
    <property type="gene ID" value="HelroG156379"/>
</dbReference>
<dbReference type="EMBL" id="KB095905">
    <property type="protein sequence ID" value="ESO10011.1"/>
    <property type="molecule type" value="Genomic_DNA"/>
</dbReference>
<dbReference type="GO" id="GO:0005198">
    <property type="term" value="F:structural molecule activity"/>
    <property type="evidence" value="ECO:0000318"/>
    <property type="project" value="GO_Central"/>
</dbReference>
<dbReference type="EMBL" id="AMQM01002853">
    <property type="status" value="NOT_ANNOTATED_CDS"/>
    <property type="molecule type" value="Genomic_DNA"/>
</dbReference>
<evidence type="ECO:0000256" key="6">
    <source>
        <dbReference type="ARBA" id="ARBA00022927"/>
    </source>
</evidence>
<keyword evidence="10" id="KW-1185">Reference proteome</keyword>
<dbReference type="PANTHER" id="PTHR13149">
    <property type="entry name" value="VACUOLAR PROTEIN SORTING-ASSOCIATED PROTEIN VPS25"/>
    <property type="match status" value="1"/>
</dbReference>
<dbReference type="KEGG" id="hro:HELRODRAFT_156379"/>
<dbReference type="OMA" id="TRCLIMW"/>
<evidence type="ECO:0000313" key="10">
    <source>
        <dbReference type="Proteomes" id="UP000015101"/>
    </source>
</evidence>
<dbReference type="GO" id="GO:0042803">
    <property type="term" value="F:protein homodimerization activity"/>
    <property type="evidence" value="ECO:0000318"/>
    <property type="project" value="GO_Central"/>
</dbReference>
<dbReference type="SUPFAM" id="SSF46785">
    <property type="entry name" value="Winged helix' DNA-binding domain"/>
    <property type="match status" value="2"/>
</dbReference>
<reference evidence="8 10" key="2">
    <citation type="journal article" date="2013" name="Nature">
        <title>Insights into bilaterian evolution from three spiralian genomes.</title>
        <authorList>
            <person name="Simakov O."/>
            <person name="Marletaz F."/>
            <person name="Cho S.J."/>
            <person name="Edsinger-Gonzales E."/>
            <person name="Havlak P."/>
            <person name="Hellsten U."/>
            <person name="Kuo D.H."/>
            <person name="Larsson T."/>
            <person name="Lv J."/>
            <person name="Arendt D."/>
            <person name="Savage R."/>
            <person name="Osoegawa K."/>
            <person name="de Jong P."/>
            <person name="Grimwood J."/>
            <person name="Chapman J.A."/>
            <person name="Shapiro H."/>
            <person name="Aerts A."/>
            <person name="Otillar R.P."/>
            <person name="Terry A.Y."/>
            <person name="Boore J.L."/>
            <person name="Grigoriev I.V."/>
            <person name="Lindberg D.R."/>
            <person name="Seaver E.C."/>
            <person name="Weisblat D.A."/>
            <person name="Putnam N.H."/>
            <person name="Rokhsar D.S."/>
        </authorList>
    </citation>
    <scope>NUCLEOTIDE SEQUENCE</scope>
</reference>
<accession>T1ELU8</accession>
<dbReference type="Gene3D" id="1.10.10.10">
    <property type="entry name" value="Winged helix-like DNA-binding domain superfamily/Winged helix DNA-binding domain"/>
    <property type="match status" value="1"/>
</dbReference>
<evidence type="ECO:0000313" key="9">
    <source>
        <dbReference type="EnsemblMetazoa" id="HelroP156379"/>
    </source>
</evidence>
<dbReference type="FunFam" id="1.10.10.10:FF:000141">
    <property type="entry name" value="vacuolar protein-sorting-associated protein 25"/>
    <property type="match status" value="1"/>
</dbReference>
<dbReference type="InterPro" id="IPR036390">
    <property type="entry name" value="WH_DNA-bd_sf"/>
</dbReference>
<dbReference type="InterPro" id="IPR014041">
    <property type="entry name" value="ESCRT-II_cplx_Vps25-sub_N"/>
</dbReference>
<protein>
    <recommendedName>
        <fullName evidence="3">Vacuolar protein-sorting-associated protein 25</fullName>
    </recommendedName>
    <alternativeName>
        <fullName evidence="7">ESCRT-II complex subunit VPS25</fullName>
    </alternativeName>
</protein>
<dbReference type="InterPro" id="IPR008570">
    <property type="entry name" value="ESCRT-II_cplx_Vps25-sub"/>
</dbReference>
<evidence type="ECO:0000256" key="1">
    <source>
        <dbReference type="ARBA" id="ARBA00004496"/>
    </source>
</evidence>
<evidence type="ECO:0000256" key="5">
    <source>
        <dbReference type="ARBA" id="ARBA00022490"/>
    </source>
</evidence>
<dbReference type="Gene3D" id="1.10.10.570">
    <property type="entry name" value="Winged helix' DNA-binding domain. Chain C. Domain 1"/>
    <property type="match status" value="1"/>
</dbReference>
<evidence type="ECO:0000256" key="7">
    <source>
        <dbReference type="ARBA" id="ARBA00030094"/>
    </source>
</evidence>
<dbReference type="RefSeq" id="XP_009011825.1">
    <property type="nucleotide sequence ID" value="XM_009013577.1"/>
</dbReference>
<dbReference type="Pfam" id="PF05871">
    <property type="entry name" value="ESCRT-II"/>
    <property type="match status" value="1"/>
</dbReference>
<dbReference type="Proteomes" id="UP000015101">
    <property type="component" value="Unassembled WGS sequence"/>
</dbReference>
<sequence length="174" mass="21150">MEFEWPWQYSFPPFYTLQPNINTRQKQLEAWCQLILSYHRHHKIYKLDISEVQNSPLFNNKDINRKLSIDNIHFILEELRKKRNLEWIDKNKRQCFIMWRTVDEWANLIYKWASDTGHTNSVCTLYELTDGDYTKDQEFYGLDKSVLLKALKYLELQKKAEVMIYDTNEGVKFL</sequence>
<keyword evidence="6" id="KW-0653">Protein transport</keyword>
<dbReference type="GO" id="GO:0016236">
    <property type="term" value="P:macroautophagy"/>
    <property type="evidence" value="ECO:0007669"/>
    <property type="project" value="UniProtKB-ARBA"/>
</dbReference>
<name>T1ELU8_HELRO</name>
<dbReference type="OrthoDB" id="245150at2759"/>
<reference evidence="10" key="1">
    <citation type="submission" date="2012-12" db="EMBL/GenBank/DDBJ databases">
        <authorList>
            <person name="Hellsten U."/>
            <person name="Grimwood J."/>
            <person name="Chapman J.A."/>
            <person name="Shapiro H."/>
            <person name="Aerts A."/>
            <person name="Otillar R.P."/>
            <person name="Terry A.Y."/>
            <person name="Boore J.L."/>
            <person name="Simakov O."/>
            <person name="Marletaz F."/>
            <person name="Cho S.-J."/>
            <person name="Edsinger-Gonzales E."/>
            <person name="Havlak P."/>
            <person name="Kuo D.-H."/>
            <person name="Larsson T."/>
            <person name="Lv J."/>
            <person name="Arendt D."/>
            <person name="Savage R."/>
            <person name="Osoegawa K."/>
            <person name="de Jong P."/>
            <person name="Lindberg D.R."/>
            <person name="Seaver E.C."/>
            <person name="Weisblat D.A."/>
            <person name="Putnam N.H."/>
            <person name="Grigoriev I.V."/>
            <person name="Rokhsar D.S."/>
        </authorList>
    </citation>
    <scope>NUCLEOTIDE SEQUENCE</scope>
</reference>
<comment type="similarity">
    <text evidence="2">Belongs to the VPS25 family.</text>
</comment>
<dbReference type="CTD" id="20197548"/>
<dbReference type="FunFam" id="1.10.10.570:FF:000001">
    <property type="entry name" value="vacuolar protein-sorting-associated protein 25"/>
    <property type="match status" value="1"/>
</dbReference>
<gene>
    <name evidence="9" type="primary">20197548</name>
    <name evidence="8" type="ORF">HELRODRAFT_156379</name>
</gene>
<dbReference type="HOGENOM" id="CLU_087657_0_1_1"/>
<evidence type="ECO:0000256" key="3">
    <source>
        <dbReference type="ARBA" id="ARBA00017934"/>
    </source>
</evidence>
<reference evidence="9" key="3">
    <citation type="submission" date="2015-06" db="UniProtKB">
        <authorList>
            <consortium name="EnsemblMetazoa"/>
        </authorList>
    </citation>
    <scope>IDENTIFICATION</scope>
</reference>
<dbReference type="AlphaFoldDB" id="T1ELU8"/>
<organism evidence="9 10">
    <name type="scientific">Helobdella robusta</name>
    <name type="common">Californian leech</name>
    <dbReference type="NCBI Taxonomy" id="6412"/>
    <lineage>
        <taxon>Eukaryota</taxon>
        <taxon>Metazoa</taxon>
        <taxon>Spiralia</taxon>
        <taxon>Lophotrochozoa</taxon>
        <taxon>Annelida</taxon>
        <taxon>Clitellata</taxon>
        <taxon>Hirudinea</taxon>
        <taxon>Rhynchobdellida</taxon>
        <taxon>Glossiphoniidae</taxon>
        <taxon>Helobdella</taxon>
    </lineage>
</organism>
<keyword evidence="5" id="KW-0963">Cytoplasm</keyword>
<evidence type="ECO:0000313" key="8">
    <source>
        <dbReference type="EMBL" id="ESO10011.1"/>
    </source>
</evidence>
<dbReference type="GO" id="GO:0000814">
    <property type="term" value="C:ESCRT II complex"/>
    <property type="evidence" value="ECO:0000318"/>
    <property type="project" value="GO_Central"/>
</dbReference>
<dbReference type="STRING" id="6412.T1ELU8"/>
<dbReference type="InParanoid" id="T1ELU8"/>
<dbReference type="PANTHER" id="PTHR13149:SF0">
    <property type="entry name" value="VACUOLAR PROTEIN-SORTING-ASSOCIATED PROTEIN 25"/>
    <property type="match status" value="1"/>
</dbReference>
<dbReference type="InterPro" id="IPR036388">
    <property type="entry name" value="WH-like_DNA-bd_sf"/>
</dbReference>
<comment type="subcellular location">
    <subcellularLocation>
        <location evidence="1">Cytoplasm</location>
    </subcellularLocation>
</comment>
<proteinExistence type="inferred from homology"/>